<keyword evidence="3 13" id="KW-0245">EGF-like domain</keyword>
<feature type="repeat" description="TSP type-3" evidence="14">
    <location>
        <begin position="553"/>
        <end position="588"/>
    </location>
</feature>
<dbReference type="PROSITE" id="PS01186">
    <property type="entry name" value="EGF_2"/>
    <property type="match status" value="1"/>
</dbReference>
<dbReference type="InterPro" id="IPR046970">
    <property type="entry name" value="TSP/COMP_CC_sf"/>
</dbReference>
<keyword evidence="10" id="KW-0325">Glycoprotein</keyword>
<comment type="function">
    <text evidence="11">Adhesive glycoprotein that mediates cell-to-cell and cell-to-matrix interactions. Can bind to fibrinogen, fibronectin, laminin and type V collagen.</text>
</comment>
<dbReference type="InterPro" id="IPR003367">
    <property type="entry name" value="Thrombospondin_3-like_rpt"/>
</dbReference>
<evidence type="ECO:0000256" key="12">
    <source>
        <dbReference type="ARBA" id="ARBA00064387"/>
    </source>
</evidence>
<dbReference type="OrthoDB" id="14563at2759"/>
<dbReference type="GO" id="GO:0005509">
    <property type="term" value="F:calcium ion binding"/>
    <property type="evidence" value="ECO:0007669"/>
    <property type="project" value="UniProtKB-UniRule"/>
</dbReference>
<sequence>MNAMRSVAVWIALTMMQICLCEPLEKQDDQVIDMLALQDVKQNVAAVEKISGAMKTLSDLYIVSTFRLPPKLGGVLLGFYNKQDNKKYLELAVMGKINKALVRYVREDGKLHTVNLQSSNLADGRTQSIILRVGGLQRQNLSLELYVNCRLVDSAQRLPQLVALPSEAELVEIRNGFKAYARLQGSVESLRLALGGTVANAGTLTDCPFQGDASSYNIVNGEVNSILGDHTKVLIGQLIIFNQILGELRQDIREQVKEMSLIRNTILECQVCGFHEPRSRCHPNPCFNGVPCMETFDFPGYRCGPCPEGMTGNGTHCQDLDECSLAQPCYSPSACVNTVKGFRCEPCPPGYWGKPVLGFGLEYAKNHKQECLDIDECVEVANACTANSVCINTIGSFKCGQCKSGYVGNQTAGCFPRKSCATLAFNPCHSHAHCIIERNGDVSCACNVGWAGNGNTCGIDTDIDGYPDRALPCMDNNKHCRQDNCIYTPNSGQEDADNDGIGDQCDEDADGDGIKNVEDNCRLVPNKDQQNSDTDSFGDACDNCPNVPNIDQKDTDNNGEGDACDQDIDGDGVQNVLDNCPKVPNPMQTDRDYDGVGDACDSCPEMNNPMQTDIDNDLVGDVCDTNQDSDGDGHQDSRDNCPDIPNSSQLDSDNDGIGDDCDDDDDNDGIPDIETAGGLGPDNCRLIPNPNQKDSDGNGVGDVCENDFDNDAVLDLVDVCPESSEVTLTDFRAYQTVILDPEGDAQIDPNWVVLNQGMEIVQTMNSDPGLAVGFTAFNGVDFEGTFHVNTVTDDDYAGFIFGYQDSSSFYVVMWKQTEQTYWQNVPFRAMAEPGLQLKAVKSRTGPGEFLRNALWHTGDTEGEVRLLWKDPRNVGWKDKTSYRWQLSHRPQVGYIRVKLYEGMDLVADSDVLVDTTMRGGRLGVFCFSQENIIWSNLRYRCNVSLCLPSQSHKVKSSSSLLKAVPVWMGMGTRPACSNHVQITWKHRVFIILLLVLILALQASAQCRILKCNSEFVAATLDLGGSGGGKDAGNVGYCSALRSYATCTRRTARACRGDLAYHSAVQGIEDLLIQHRCPKSGPTAQPRPLPQAPVSGDACFYEKNYVQREGRAPEYLHCGVFGDPHIRTFNNEFQTCAVPGAWPLIDNQFLYIQATSSATRESSYATTLTKVTIIFKNWRECAEQQIYQAEVDNVPAAFVDGSTSSGERRGQHSLQVRSQALGRHAEIWAAHIGTTVVVRQSGHSLGLAVRSPRAIIESYTPEQDLQLCLWGCPASQRLQTPPVWPTAHAYIHCSSLLPAQDVYFQACLFDLLATGDMNSSSSALEALEDARAMIADPEKIEFHDSSKAFYTSGDKVAGHVLVEVSETTRVTAMRLHGIGCASVEYSKGKQRCKDAIDYLKYQDLLHLDQQPTDSDGSVTLRPGNRYEYTFGFELPQSGQLVSSYKGKFGSVEYYVKAVMERPRQSDVECKKYFEVEEPIDVNTPELTSPVAGVKEKKLTCMFIPDGSVSISAKIDRKGYCEGENICIDAKFENTCSRIIVPKAAIIIKHTFWANGRTKVLREKISAVRGNHIISGMCDIWQGKTLRVPKLRPTILGCNIIHMDYTLMIYMHIPGSEKLCLELPLVIGTIPFTGFSSRTSSMSSQDGSSAATSSLVSMPSAPPSYSEIPLHGCLDPFITPLLNDYDEDDCPIFMHTREYHQTPPPAYTE</sequence>
<evidence type="ECO:0000256" key="2">
    <source>
        <dbReference type="ARBA" id="ARBA00009456"/>
    </source>
</evidence>
<dbReference type="Gene3D" id="2.60.120.200">
    <property type="match status" value="2"/>
</dbReference>
<dbReference type="InterPro" id="IPR001881">
    <property type="entry name" value="EGF-like_Ca-bd_dom"/>
</dbReference>
<dbReference type="InterPro" id="IPR010536">
    <property type="entry name" value="RGM_N"/>
</dbReference>
<dbReference type="PROSITE" id="PS51234">
    <property type="entry name" value="TSP3"/>
    <property type="match status" value="3"/>
</dbReference>
<dbReference type="SUPFAM" id="SSF49899">
    <property type="entry name" value="Concanavalin A-like lectins/glucanases"/>
    <property type="match status" value="2"/>
</dbReference>
<dbReference type="FunFam" id="2.10.25.10:FF:000170">
    <property type="entry name" value="thrombospondin-3 isoform X1"/>
    <property type="match status" value="1"/>
</dbReference>
<feature type="domain" description="EGF-like" evidence="17">
    <location>
        <begin position="373"/>
        <end position="412"/>
    </location>
</feature>
<evidence type="ECO:0000256" key="13">
    <source>
        <dbReference type="PROSITE-ProRule" id="PRU00076"/>
    </source>
</evidence>
<dbReference type="SUPFAM" id="SSF103647">
    <property type="entry name" value="TSP type-3 repeat"/>
    <property type="match status" value="3"/>
</dbReference>
<dbReference type="InterPro" id="IPR000742">
    <property type="entry name" value="EGF"/>
</dbReference>
<dbReference type="SMART" id="SM00179">
    <property type="entry name" value="EGF_CA"/>
    <property type="match status" value="2"/>
</dbReference>
<feature type="disulfide bond" evidence="13">
    <location>
        <begin position="286"/>
        <end position="303"/>
    </location>
</feature>
<dbReference type="FunFam" id="2.10.25.10:FF:000025">
    <property type="entry name" value="Thrombospondin 3"/>
    <property type="match status" value="1"/>
</dbReference>
<dbReference type="GO" id="GO:0007399">
    <property type="term" value="P:nervous system development"/>
    <property type="evidence" value="ECO:0007669"/>
    <property type="project" value="UniProtKB-ARBA"/>
</dbReference>
<dbReference type="SUPFAM" id="SSF81296">
    <property type="entry name" value="E set domains"/>
    <property type="match status" value="2"/>
</dbReference>
<keyword evidence="4 16" id="KW-0732">Signal</keyword>
<gene>
    <name evidence="19" type="primary">thbs3a</name>
    <name evidence="19" type="ORF">DAT39_002504</name>
</gene>
<dbReference type="PROSITE" id="PS50026">
    <property type="entry name" value="EGF_3"/>
    <property type="match status" value="4"/>
</dbReference>
<dbReference type="Gene3D" id="1.20.5.10">
    <property type="match status" value="1"/>
</dbReference>
<evidence type="ECO:0000313" key="19">
    <source>
        <dbReference type="EMBL" id="KAF5907768.1"/>
    </source>
</evidence>
<reference evidence="19" key="1">
    <citation type="submission" date="2020-07" db="EMBL/GenBank/DDBJ databases">
        <title>Clarias magur genome sequencing, assembly and annotation.</title>
        <authorList>
            <person name="Kushwaha B."/>
            <person name="Kumar R."/>
            <person name="Das P."/>
            <person name="Joshi C.G."/>
            <person name="Kumar D."/>
            <person name="Nagpure N.S."/>
            <person name="Pandey M."/>
            <person name="Agarwal S."/>
            <person name="Srivastava S."/>
            <person name="Singh M."/>
            <person name="Sahoo L."/>
            <person name="Jayasankar P."/>
            <person name="Meher P.K."/>
            <person name="Koringa P.G."/>
            <person name="Iquebal M.A."/>
            <person name="Das S.P."/>
            <person name="Bit A."/>
            <person name="Patnaik S."/>
            <person name="Patel N."/>
            <person name="Shah T.M."/>
            <person name="Hinsu A."/>
            <person name="Jena J.K."/>
        </authorList>
    </citation>
    <scope>NUCLEOTIDE SEQUENCE</scope>
    <source>
        <strain evidence="19">CIFAMagur01</strain>
        <tissue evidence="19">Testis</tissue>
    </source>
</reference>
<feature type="compositionally biased region" description="Acidic residues" evidence="15">
    <location>
        <begin position="652"/>
        <end position="671"/>
    </location>
</feature>
<keyword evidence="5" id="KW-0677">Repeat</keyword>
<evidence type="ECO:0000256" key="15">
    <source>
        <dbReference type="SAM" id="MobiDB-lite"/>
    </source>
</evidence>
<feature type="region of interest" description="Disordered" evidence="15">
    <location>
        <begin position="549"/>
        <end position="570"/>
    </location>
</feature>
<dbReference type="PANTHER" id="PTHR10199:SF89">
    <property type="entry name" value="THROMBOSPONDIN-3"/>
    <property type="match status" value="1"/>
</dbReference>
<dbReference type="Pfam" id="PF11598">
    <property type="entry name" value="COMP"/>
    <property type="match status" value="1"/>
</dbReference>
<dbReference type="Pfam" id="PF06534">
    <property type="entry name" value="RGM_C"/>
    <property type="match status" value="1"/>
</dbReference>
<dbReference type="Pfam" id="PF06535">
    <property type="entry name" value="RGM_N"/>
    <property type="match status" value="1"/>
</dbReference>
<dbReference type="SMART" id="SM00181">
    <property type="entry name" value="EGF"/>
    <property type="match status" value="4"/>
</dbReference>
<keyword evidence="20" id="KW-1185">Reference proteome</keyword>
<dbReference type="Pfam" id="PF07645">
    <property type="entry name" value="EGF_CA"/>
    <property type="match status" value="2"/>
</dbReference>
<dbReference type="Pfam" id="PF00339">
    <property type="entry name" value="Arrestin_N"/>
    <property type="match status" value="1"/>
</dbReference>
<feature type="non-terminal residue" evidence="19">
    <location>
        <position position="1707"/>
    </location>
</feature>
<dbReference type="Gene3D" id="4.10.1080.10">
    <property type="entry name" value="TSP type-3 repeat"/>
    <property type="match status" value="2"/>
</dbReference>
<evidence type="ECO:0000259" key="18">
    <source>
        <dbReference type="PROSITE" id="PS51236"/>
    </source>
</evidence>
<feature type="signal peptide" evidence="16">
    <location>
        <begin position="1"/>
        <end position="21"/>
    </location>
</feature>
<comment type="caution">
    <text evidence="13">Lacks conserved residue(s) required for the propagation of feature annotation.</text>
</comment>
<accession>A0A8J4UED5</accession>
<dbReference type="PANTHER" id="PTHR10199">
    <property type="entry name" value="THROMBOSPONDIN"/>
    <property type="match status" value="1"/>
</dbReference>
<dbReference type="FunFam" id="2.60.120.200:FF:000038">
    <property type="entry name" value="thrombospondin-3 isoform X1"/>
    <property type="match status" value="1"/>
</dbReference>
<keyword evidence="9 13" id="KW-1015">Disulfide bond</keyword>
<feature type="chain" id="PRO_5035288706" evidence="16">
    <location>
        <begin position="22"/>
        <end position="1707"/>
    </location>
</feature>
<dbReference type="Pfam" id="PF02752">
    <property type="entry name" value="Arrestin_C"/>
    <property type="match status" value="1"/>
</dbReference>
<dbReference type="GO" id="GO:0005576">
    <property type="term" value="C:extracellular region"/>
    <property type="evidence" value="ECO:0007669"/>
    <property type="project" value="InterPro"/>
</dbReference>
<dbReference type="CDD" id="cd00054">
    <property type="entry name" value="EGF_CA"/>
    <property type="match status" value="2"/>
</dbReference>
<dbReference type="InterPro" id="IPR014752">
    <property type="entry name" value="Arrestin-like_C"/>
</dbReference>
<evidence type="ECO:0000256" key="16">
    <source>
        <dbReference type="SAM" id="SignalP"/>
    </source>
</evidence>
<dbReference type="EMBL" id="QNUK01000019">
    <property type="protein sequence ID" value="KAF5907768.1"/>
    <property type="molecule type" value="Genomic_DNA"/>
</dbReference>
<feature type="domain" description="EGF-like" evidence="17">
    <location>
        <begin position="319"/>
        <end position="357"/>
    </location>
</feature>
<dbReference type="Gene3D" id="2.60.40.640">
    <property type="match status" value="2"/>
</dbReference>
<feature type="compositionally biased region" description="Acidic residues" evidence="15">
    <location>
        <begin position="557"/>
        <end position="570"/>
    </location>
</feature>
<comment type="similarity">
    <text evidence="1">Belongs to the arrestin family.</text>
</comment>
<evidence type="ECO:0000256" key="3">
    <source>
        <dbReference type="ARBA" id="ARBA00022536"/>
    </source>
</evidence>
<dbReference type="FunFam" id="2.10.25.10:FF:000027">
    <property type="entry name" value="Thrombospondin 3"/>
    <property type="match status" value="1"/>
</dbReference>
<dbReference type="Gene3D" id="3.40.1000.10">
    <property type="entry name" value="Mog1/PsbP, alpha/beta/alpha sandwich"/>
    <property type="match status" value="1"/>
</dbReference>
<feature type="repeat" description="TSP type-3" evidence="14">
    <location>
        <begin position="494"/>
        <end position="529"/>
    </location>
</feature>
<evidence type="ECO:0000256" key="1">
    <source>
        <dbReference type="ARBA" id="ARBA00005298"/>
    </source>
</evidence>
<dbReference type="GO" id="GO:0030855">
    <property type="term" value="P:epithelial cell differentiation"/>
    <property type="evidence" value="ECO:0007669"/>
    <property type="project" value="UniProtKB-ARBA"/>
</dbReference>
<dbReference type="InterPro" id="IPR024665">
    <property type="entry name" value="TSP/COMP_CC"/>
</dbReference>
<dbReference type="InterPro" id="IPR011022">
    <property type="entry name" value="Arrestin_C-like"/>
</dbReference>
<dbReference type="InterPro" id="IPR013320">
    <property type="entry name" value="ConA-like_dom_sf"/>
</dbReference>
<organism evidence="19 20">
    <name type="scientific">Clarias magur</name>
    <name type="common">Asian catfish</name>
    <name type="synonym">Macropteronotus magur</name>
    <dbReference type="NCBI Taxonomy" id="1594786"/>
    <lineage>
        <taxon>Eukaryota</taxon>
        <taxon>Metazoa</taxon>
        <taxon>Chordata</taxon>
        <taxon>Craniata</taxon>
        <taxon>Vertebrata</taxon>
        <taxon>Euteleostomi</taxon>
        <taxon>Actinopterygii</taxon>
        <taxon>Neopterygii</taxon>
        <taxon>Teleostei</taxon>
        <taxon>Ostariophysi</taxon>
        <taxon>Siluriformes</taxon>
        <taxon>Clariidae</taxon>
        <taxon>Clarias</taxon>
    </lineage>
</organism>
<dbReference type="GO" id="GO:0007155">
    <property type="term" value="P:cell adhesion"/>
    <property type="evidence" value="ECO:0007669"/>
    <property type="project" value="UniProtKB-KW"/>
</dbReference>
<dbReference type="Gene3D" id="2.10.25.10">
    <property type="entry name" value="Laminin"/>
    <property type="match status" value="4"/>
</dbReference>
<dbReference type="SMART" id="SM00210">
    <property type="entry name" value="TSPN"/>
    <property type="match status" value="1"/>
</dbReference>
<dbReference type="InterPro" id="IPR017897">
    <property type="entry name" value="Thrombospondin_3_rpt"/>
</dbReference>
<evidence type="ECO:0000256" key="14">
    <source>
        <dbReference type="PROSITE-ProRule" id="PRU00634"/>
    </source>
</evidence>
<keyword evidence="7 14" id="KW-0106">Calcium</keyword>
<feature type="domain" description="TSP C-terminal" evidence="18">
    <location>
        <begin position="732"/>
        <end position="946"/>
    </location>
</feature>
<comment type="subunit">
    <text evidence="12">Oligomer; disulfide-linked.</text>
</comment>
<dbReference type="InterPro" id="IPR009496">
    <property type="entry name" value="RGM_C"/>
</dbReference>
<proteinExistence type="inferred from homology"/>
<dbReference type="InterPro" id="IPR049883">
    <property type="entry name" value="NOTCH1_EGF-like"/>
</dbReference>
<evidence type="ECO:0000256" key="4">
    <source>
        <dbReference type="ARBA" id="ARBA00022729"/>
    </source>
</evidence>
<comment type="caution">
    <text evidence="19">The sequence shown here is derived from an EMBL/GenBank/DDBJ whole genome shotgun (WGS) entry which is preliminary data.</text>
</comment>
<dbReference type="InterPro" id="IPR018097">
    <property type="entry name" value="EGF_Ca-bd_CS"/>
</dbReference>
<dbReference type="FunFam" id="4.10.1080.10:FF:000004">
    <property type="entry name" value="Cartilage oligomeric matrix protein"/>
    <property type="match status" value="1"/>
</dbReference>
<protein>
    <submittedName>
        <fullName evidence="19">Thrombospondin-3</fullName>
    </submittedName>
</protein>
<evidence type="ECO:0000256" key="10">
    <source>
        <dbReference type="ARBA" id="ARBA00023180"/>
    </source>
</evidence>
<dbReference type="SUPFAM" id="SSF57196">
    <property type="entry name" value="EGF/Laminin"/>
    <property type="match status" value="2"/>
</dbReference>
<evidence type="ECO:0000256" key="11">
    <source>
        <dbReference type="ARBA" id="ARBA00056051"/>
    </source>
</evidence>
<dbReference type="FunFam" id="4.10.1080.10:FF:000001">
    <property type="entry name" value="Thrombospondin 3"/>
    <property type="match status" value="1"/>
</dbReference>
<dbReference type="Proteomes" id="UP000727407">
    <property type="component" value="Unassembled WGS sequence"/>
</dbReference>
<dbReference type="InterPro" id="IPR008859">
    <property type="entry name" value="Thrombospondin_C"/>
</dbReference>
<dbReference type="PROSITE" id="PS51236">
    <property type="entry name" value="TSP_CTER"/>
    <property type="match status" value="1"/>
</dbReference>
<evidence type="ECO:0000256" key="8">
    <source>
        <dbReference type="ARBA" id="ARBA00022889"/>
    </source>
</evidence>
<name>A0A8J4UED5_CLAMG</name>
<dbReference type="InterPro" id="IPR048287">
    <property type="entry name" value="TSPN-like_N"/>
</dbReference>
<dbReference type="SMART" id="SM01017">
    <property type="entry name" value="Arrestin_C"/>
    <property type="match status" value="1"/>
</dbReference>
<feature type="region of interest" description="Disordered" evidence="15">
    <location>
        <begin position="607"/>
        <end position="703"/>
    </location>
</feature>
<feature type="repeat" description="TSP type-3" evidence="14">
    <location>
        <begin position="693"/>
        <end position="728"/>
    </location>
</feature>
<dbReference type="FunFam" id="1.20.5.10:FF:000001">
    <property type="entry name" value="thrombospondin-3 isoform X2"/>
    <property type="match status" value="1"/>
</dbReference>
<keyword evidence="6" id="KW-0068">Autocatalytic cleavage</keyword>
<comment type="similarity">
    <text evidence="2">Belongs to the thrombospondin family.</text>
</comment>
<evidence type="ECO:0000313" key="20">
    <source>
        <dbReference type="Proteomes" id="UP000727407"/>
    </source>
</evidence>
<dbReference type="SUPFAM" id="SSF58006">
    <property type="entry name" value="Assembly domain of cartilage oligomeric matrix protein"/>
    <property type="match status" value="1"/>
</dbReference>
<evidence type="ECO:0000256" key="7">
    <source>
        <dbReference type="ARBA" id="ARBA00022837"/>
    </source>
</evidence>
<dbReference type="Pfam" id="PF02412">
    <property type="entry name" value="TSP_3"/>
    <property type="match status" value="5"/>
</dbReference>
<feature type="domain" description="EGF-like" evidence="17">
    <location>
        <begin position="277"/>
        <end position="318"/>
    </location>
</feature>
<dbReference type="FunFam" id="2.60.120.200:FF:000002">
    <property type="entry name" value="Thrombospondin 3"/>
    <property type="match status" value="1"/>
</dbReference>
<feature type="domain" description="EGF-like" evidence="17">
    <location>
        <begin position="416"/>
        <end position="458"/>
    </location>
</feature>
<dbReference type="Pfam" id="PF05735">
    <property type="entry name" value="TSP_C"/>
    <property type="match status" value="1"/>
</dbReference>
<evidence type="ECO:0000259" key="17">
    <source>
        <dbReference type="PROSITE" id="PS50026"/>
    </source>
</evidence>
<evidence type="ECO:0000256" key="5">
    <source>
        <dbReference type="ARBA" id="ARBA00022737"/>
    </source>
</evidence>
<dbReference type="InterPro" id="IPR028974">
    <property type="entry name" value="TSP_type-3_rpt"/>
</dbReference>
<evidence type="ECO:0000256" key="9">
    <source>
        <dbReference type="ARBA" id="ARBA00023157"/>
    </source>
</evidence>
<feature type="compositionally biased region" description="Basic and acidic residues" evidence="15">
    <location>
        <begin position="631"/>
        <end position="641"/>
    </location>
</feature>
<evidence type="ECO:0000256" key="6">
    <source>
        <dbReference type="ARBA" id="ARBA00022813"/>
    </source>
</evidence>
<dbReference type="FunFam" id="2.10.25.10:FF:000038">
    <property type="entry name" value="Fibrillin 2"/>
    <property type="match status" value="1"/>
</dbReference>
<dbReference type="PROSITE" id="PS01187">
    <property type="entry name" value="EGF_CA"/>
    <property type="match status" value="2"/>
</dbReference>
<dbReference type="InterPro" id="IPR011021">
    <property type="entry name" value="Arrestin-like_N"/>
</dbReference>
<dbReference type="InterPro" id="IPR014756">
    <property type="entry name" value="Ig_E-set"/>
</dbReference>
<keyword evidence="8" id="KW-0130">Cell adhesion</keyword>